<gene>
    <name evidence="1" type="ORF">RG47T_4761</name>
</gene>
<evidence type="ECO:0000313" key="1">
    <source>
        <dbReference type="EMBL" id="OKS89277.1"/>
    </source>
</evidence>
<sequence>MIALNHCFNYWSKALLKHEVMSILRMYWDYRFAKIGKLQGKVFRAEVY</sequence>
<reference evidence="1 2" key="1">
    <citation type="submission" date="2016-11" db="EMBL/GenBank/DDBJ databases">
        <title>Whole Genome Sequencing of Mucilaginibacter polytrichastri RG4-7(T) isolated from the moss sample.</title>
        <authorList>
            <person name="Li Y."/>
        </authorList>
    </citation>
    <scope>NUCLEOTIDE SEQUENCE [LARGE SCALE GENOMIC DNA]</scope>
    <source>
        <strain evidence="1 2">RG4-7</strain>
    </source>
</reference>
<accession>A0A1Q6A5J9</accession>
<proteinExistence type="predicted"/>
<protein>
    <submittedName>
        <fullName evidence="1">Uncharacterized protein</fullName>
    </submittedName>
</protein>
<name>A0A1Q6A5J9_9SPHI</name>
<dbReference type="AlphaFoldDB" id="A0A1Q6A5J9"/>
<evidence type="ECO:0000313" key="2">
    <source>
        <dbReference type="Proteomes" id="UP000186720"/>
    </source>
</evidence>
<keyword evidence="2" id="KW-1185">Reference proteome</keyword>
<dbReference type="Proteomes" id="UP000186720">
    <property type="component" value="Unassembled WGS sequence"/>
</dbReference>
<organism evidence="1 2">
    <name type="scientific">Mucilaginibacter polytrichastri</name>
    <dbReference type="NCBI Taxonomy" id="1302689"/>
    <lineage>
        <taxon>Bacteria</taxon>
        <taxon>Pseudomonadati</taxon>
        <taxon>Bacteroidota</taxon>
        <taxon>Sphingobacteriia</taxon>
        <taxon>Sphingobacteriales</taxon>
        <taxon>Sphingobacteriaceae</taxon>
        <taxon>Mucilaginibacter</taxon>
    </lineage>
</organism>
<dbReference type="EMBL" id="MPPL01000001">
    <property type="protein sequence ID" value="OKS89277.1"/>
    <property type="molecule type" value="Genomic_DNA"/>
</dbReference>
<comment type="caution">
    <text evidence="1">The sequence shown here is derived from an EMBL/GenBank/DDBJ whole genome shotgun (WGS) entry which is preliminary data.</text>
</comment>